<dbReference type="InterPro" id="IPR039422">
    <property type="entry name" value="MarR/SlyA-like"/>
</dbReference>
<dbReference type="PANTHER" id="PTHR33164">
    <property type="entry name" value="TRANSCRIPTIONAL REGULATOR, MARR FAMILY"/>
    <property type="match status" value="1"/>
</dbReference>
<proteinExistence type="predicted"/>
<dbReference type="GO" id="GO:0003700">
    <property type="term" value="F:DNA-binding transcription factor activity"/>
    <property type="evidence" value="ECO:0007669"/>
    <property type="project" value="InterPro"/>
</dbReference>
<reference evidence="2" key="1">
    <citation type="submission" date="2020-11" db="EMBL/GenBank/DDBJ databases">
        <title>Nocardioides sp. nov., isolated from Soil of Cynanchum wilfordii Hemsley rhizosphere.</title>
        <authorList>
            <person name="Lee J.-S."/>
            <person name="Suh M.K."/>
            <person name="Kim J.-S."/>
        </authorList>
    </citation>
    <scope>NUCLEOTIDE SEQUENCE</scope>
    <source>
        <strain evidence="2">KCTC 19275</strain>
    </source>
</reference>
<dbReference type="GO" id="GO:0006950">
    <property type="term" value="P:response to stress"/>
    <property type="evidence" value="ECO:0007669"/>
    <property type="project" value="TreeGrafter"/>
</dbReference>
<accession>A0A930VIM6</accession>
<dbReference type="AlphaFoldDB" id="A0A930VIM6"/>
<gene>
    <name evidence="2" type="ORF">ISU07_18960</name>
</gene>
<dbReference type="Proteomes" id="UP000640489">
    <property type="component" value="Unassembled WGS sequence"/>
</dbReference>
<dbReference type="Gene3D" id="1.10.10.10">
    <property type="entry name" value="Winged helix-like DNA-binding domain superfamily/Winged helix DNA-binding domain"/>
    <property type="match status" value="1"/>
</dbReference>
<dbReference type="InterPro" id="IPR036388">
    <property type="entry name" value="WH-like_DNA-bd_sf"/>
</dbReference>
<evidence type="ECO:0000313" key="3">
    <source>
        <dbReference type="Proteomes" id="UP000640489"/>
    </source>
</evidence>
<dbReference type="PROSITE" id="PS50995">
    <property type="entry name" value="HTH_MARR_2"/>
    <property type="match status" value="1"/>
</dbReference>
<sequence length="155" mass="16859">MSSPGPGDLSRTPLIALVHWANKALQTDMVLFAHRAGHQGVKQAHNAVFATLHSTPQRTTDMAAAMGITRQSMGEIVRDMVALGILDMVPDPHDGRAKLVGYSEEGLRVAGDGFAHIRDLEQRFVEELGAEDYETARRVLQRVTEMLDADAAADV</sequence>
<evidence type="ECO:0000313" key="2">
    <source>
        <dbReference type="EMBL" id="MBF4765217.1"/>
    </source>
</evidence>
<dbReference type="InterPro" id="IPR036390">
    <property type="entry name" value="WH_DNA-bd_sf"/>
</dbReference>
<organism evidence="2 3">
    <name type="scientific">Nocardioides islandensis</name>
    <dbReference type="NCBI Taxonomy" id="433663"/>
    <lineage>
        <taxon>Bacteria</taxon>
        <taxon>Bacillati</taxon>
        <taxon>Actinomycetota</taxon>
        <taxon>Actinomycetes</taxon>
        <taxon>Propionibacteriales</taxon>
        <taxon>Nocardioidaceae</taxon>
        <taxon>Nocardioides</taxon>
    </lineage>
</organism>
<dbReference type="SUPFAM" id="SSF46785">
    <property type="entry name" value="Winged helix' DNA-binding domain"/>
    <property type="match status" value="1"/>
</dbReference>
<dbReference type="Pfam" id="PF12802">
    <property type="entry name" value="MarR_2"/>
    <property type="match status" value="1"/>
</dbReference>
<evidence type="ECO:0000259" key="1">
    <source>
        <dbReference type="PROSITE" id="PS50995"/>
    </source>
</evidence>
<protein>
    <submittedName>
        <fullName evidence="2">Winged helix-turn-helix transcriptional regulator</fullName>
    </submittedName>
</protein>
<dbReference type="EMBL" id="JADKPN010000014">
    <property type="protein sequence ID" value="MBF4765217.1"/>
    <property type="molecule type" value="Genomic_DNA"/>
</dbReference>
<dbReference type="InterPro" id="IPR000835">
    <property type="entry name" value="HTH_MarR-typ"/>
</dbReference>
<dbReference type="PANTHER" id="PTHR33164:SF99">
    <property type="entry name" value="MARR FAMILY REGULATORY PROTEIN"/>
    <property type="match status" value="1"/>
</dbReference>
<dbReference type="RefSeq" id="WP_194708409.1">
    <property type="nucleotide sequence ID" value="NZ_JADKPN010000014.1"/>
</dbReference>
<comment type="caution">
    <text evidence="2">The sequence shown here is derived from an EMBL/GenBank/DDBJ whole genome shotgun (WGS) entry which is preliminary data.</text>
</comment>
<feature type="domain" description="HTH marR-type" evidence="1">
    <location>
        <begin position="11"/>
        <end position="145"/>
    </location>
</feature>
<keyword evidence="3" id="KW-1185">Reference proteome</keyword>
<name>A0A930VIM6_9ACTN</name>